<dbReference type="KEGG" id="gaw:V144x_23300"/>
<dbReference type="EMBL" id="CP037920">
    <property type="protein sequence ID" value="QDT96861.1"/>
    <property type="molecule type" value="Genomic_DNA"/>
</dbReference>
<evidence type="ECO:0000256" key="1">
    <source>
        <dbReference type="ARBA" id="ARBA00004196"/>
    </source>
</evidence>
<dbReference type="RefSeq" id="WP_144985257.1">
    <property type="nucleotide sequence ID" value="NZ_CP037920.1"/>
</dbReference>
<dbReference type="PROSITE" id="PS51007">
    <property type="entry name" value="CYTC"/>
    <property type="match status" value="2"/>
</dbReference>
<dbReference type="GO" id="GO:0009055">
    <property type="term" value="F:electron transfer activity"/>
    <property type="evidence" value="ECO:0007669"/>
    <property type="project" value="InterPro"/>
</dbReference>
<dbReference type="GO" id="GO:0046872">
    <property type="term" value="F:metal ion binding"/>
    <property type="evidence" value="ECO:0007669"/>
    <property type="project" value="UniProtKB-KW"/>
</dbReference>
<protein>
    <submittedName>
        <fullName evidence="9">Cytochrome c551 peroxidase</fullName>
        <ecNumber evidence="9">1.11.1.5</ecNumber>
    </submittedName>
</protein>
<keyword evidence="5 9" id="KW-0560">Oxidoreductase</keyword>
<dbReference type="GO" id="GO:0004130">
    <property type="term" value="F:cytochrome-c peroxidase activity"/>
    <property type="evidence" value="ECO:0007669"/>
    <property type="project" value="UniProtKB-EC"/>
</dbReference>
<dbReference type="Gene3D" id="1.10.760.10">
    <property type="entry name" value="Cytochrome c-like domain"/>
    <property type="match status" value="2"/>
</dbReference>
<sequence length="583" mass="64824">MYHLRFMILLLLMTTTGWHSDAAELERRLRRPVSLTASDNHKWLYVANQNSGSITIIDAAALSVAKEIDVGGRLTDLAILDDTHLLTLDEKNHQLVLLAGQGTHWKVVSRLDIAQYPIQLQVDRTIKRCFIASLWSRTVTTVDLSRIDHKPLSQKNITAKLQISFEPHKMCLVKERKKLIVAGTFQNKLAIVDTNNLKLTVTKKIPGHNIRGLAISNDGKRVLIAQQELNSLARSTRDDVHWGNMLSNLLVSLSLDDLCHSQADVLKQREVIHLGEPGRAAGDPGPIYITPKGKLIVVLSGVNEIAISNDTNRFDFERVAVGRHPVAAISSSDGHLLVANHFSDSISIIDRNNIKQIERVSLGPQRELSPAERGEMLFFDSQLSHDGWMSCHSCHTDGHSNGQLNDNLSDGSFGAPKRVLSLLGVGETGPWAWDGKVQTLSQQVKNSIQKTMQGTAPSEKQVADLVAYLNTLTLPLVLTELRTAPNETIINRGRQLFQTLDCKRCHVPPLYTSTASYDVGLKDSVGNTRFNPPSLRNVGRQTSFFHDGRALTLKDVFTKYKHQTNRTLTEVELNALLKYLTSL</sequence>
<evidence type="ECO:0000256" key="6">
    <source>
        <dbReference type="ARBA" id="ARBA00023004"/>
    </source>
</evidence>
<dbReference type="InterPro" id="IPR051395">
    <property type="entry name" value="Cytochrome_c_Peroxidase/MauG"/>
</dbReference>
<evidence type="ECO:0000313" key="10">
    <source>
        <dbReference type="Proteomes" id="UP000318704"/>
    </source>
</evidence>
<evidence type="ECO:0000256" key="2">
    <source>
        <dbReference type="ARBA" id="ARBA00022617"/>
    </source>
</evidence>
<dbReference type="InterPro" id="IPR004852">
    <property type="entry name" value="Di-haem_cyt_c_peroxidsae"/>
</dbReference>
<name>A0A517VV47_9PLAN</name>
<keyword evidence="6 7" id="KW-0408">Iron</keyword>
<dbReference type="InterPro" id="IPR009056">
    <property type="entry name" value="Cyt_c-like_dom"/>
</dbReference>
<keyword evidence="2 7" id="KW-0349">Heme</keyword>
<keyword evidence="9" id="KW-0575">Peroxidase</keyword>
<comment type="subcellular location">
    <subcellularLocation>
        <location evidence="1">Cell envelope</location>
    </subcellularLocation>
</comment>
<dbReference type="InterPro" id="IPR011048">
    <property type="entry name" value="Haem_d1_sf"/>
</dbReference>
<gene>
    <name evidence="9" type="primary">ccp_2</name>
    <name evidence="9" type="ORF">V144x_23300</name>
</gene>
<dbReference type="Gene3D" id="2.130.10.10">
    <property type="entry name" value="YVTN repeat-like/Quinoprotein amine dehydrogenase"/>
    <property type="match status" value="2"/>
</dbReference>
<organism evidence="9 10">
    <name type="scientific">Gimesia aquarii</name>
    <dbReference type="NCBI Taxonomy" id="2527964"/>
    <lineage>
        <taxon>Bacteria</taxon>
        <taxon>Pseudomonadati</taxon>
        <taxon>Planctomycetota</taxon>
        <taxon>Planctomycetia</taxon>
        <taxon>Planctomycetales</taxon>
        <taxon>Planctomycetaceae</taxon>
        <taxon>Gimesia</taxon>
    </lineage>
</organism>
<evidence type="ECO:0000256" key="4">
    <source>
        <dbReference type="ARBA" id="ARBA00022729"/>
    </source>
</evidence>
<dbReference type="GO" id="GO:0020037">
    <property type="term" value="F:heme binding"/>
    <property type="evidence" value="ECO:0007669"/>
    <property type="project" value="InterPro"/>
</dbReference>
<proteinExistence type="predicted"/>
<evidence type="ECO:0000256" key="5">
    <source>
        <dbReference type="ARBA" id="ARBA00023002"/>
    </source>
</evidence>
<dbReference type="PANTHER" id="PTHR30600">
    <property type="entry name" value="CYTOCHROME C PEROXIDASE-RELATED"/>
    <property type="match status" value="1"/>
</dbReference>
<dbReference type="PANTHER" id="PTHR30600:SF10">
    <property type="entry name" value="BLL6722 PROTEIN"/>
    <property type="match status" value="1"/>
</dbReference>
<evidence type="ECO:0000259" key="8">
    <source>
        <dbReference type="PROSITE" id="PS51007"/>
    </source>
</evidence>
<evidence type="ECO:0000313" key="9">
    <source>
        <dbReference type="EMBL" id="QDT96861.1"/>
    </source>
</evidence>
<accession>A0A517VV47</accession>
<dbReference type="InterPro" id="IPR036909">
    <property type="entry name" value="Cyt_c-like_dom_sf"/>
</dbReference>
<keyword evidence="3 7" id="KW-0479">Metal-binding</keyword>
<dbReference type="SUPFAM" id="SSF46626">
    <property type="entry name" value="Cytochrome c"/>
    <property type="match status" value="2"/>
</dbReference>
<reference evidence="9 10" key="1">
    <citation type="submission" date="2019-03" db="EMBL/GenBank/DDBJ databases">
        <title>Deep-cultivation of Planctomycetes and their phenomic and genomic characterization uncovers novel biology.</title>
        <authorList>
            <person name="Wiegand S."/>
            <person name="Jogler M."/>
            <person name="Boedeker C."/>
            <person name="Pinto D."/>
            <person name="Vollmers J."/>
            <person name="Rivas-Marin E."/>
            <person name="Kohn T."/>
            <person name="Peeters S.H."/>
            <person name="Heuer A."/>
            <person name="Rast P."/>
            <person name="Oberbeckmann S."/>
            <person name="Bunk B."/>
            <person name="Jeske O."/>
            <person name="Meyerdierks A."/>
            <person name="Storesund J.E."/>
            <person name="Kallscheuer N."/>
            <person name="Luecker S."/>
            <person name="Lage O.M."/>
            <person name="Pohl T."/>
            <person name="Merkel B.J."/>
            <person name="Hornburger P."/>
            <person name="Mueller R.-W."/>
            <person name="Bruemmer F."/>
            <person name="Labrenz M."/>
            <person name="Spormann A.M."/>
            <person name="Op den Camp H."/>
            <person name="Overmann J."/>
            <person name="Amann R."/>
            <person name="Jetten M.S.M."/>
            <person name="Mascher T."/>
            <person name="Medema M.H."/>
            <person name="Devos D.P."/>
            <person name="Kaster A.-K."/>
            <person name="Ovreas L."/>
            <person name="Rohde M."/>
            <person name="Galperin M.Y."/>
            <person name="Jogler C."/>
        </authorList>
    </citation>
    <scope>NUCLEOTIDE SEQUENCE [LARGE SCALE GENOMIC DNA]</scope>
    <source>
        <strain evidence="9 10">V144</strain>
    </source>
</reference>
<dbReference type="AlphaFoldDB" id="A0A517VV47"/>
<dbReference type="SUPFAM" id="SSF51004">
    <property type="entry name" value="C-terminal (heme d1) domain of cytochrome cd1-nitrite reductase"/>
    <property type="match status" value="1"/>
</dbReference>
<evidence type="ECO:0000256" key="3">
    <source>
        <dbReference type="ARBA" id="ARBA00022723"/>
    </source>
</evidence>
<dbReference type="Pfam" id="PF03150">
    <property type="entry name" value="CCP_MauG"/>
    <property type="match status" value="1"/>
</dbReference>
<evidence type="ECO:0000256" key="7">
    <source>
        <dbReference type="PROSITE-ProRule" id="PRU00433"/>
    </source>
</evidence>
<dbReference type="EC" id="1.11.1.5" evidence="9"/>
<feature type="domain" description="Cytochrome c" evidence="8">
    <location>
        <begin position="488"/>
        <end position="583"/>
    </location>
</feature>
<keyword evidence="4" id="KW-0732">Signal</keyword>
<dbReference type="Proteomes" id="UP000318704">
    <property type="component" value="Chromosome"/>
</dbReference>
<dbReference type="GO" id="GO:0030313">
    <property type="term" value="C:cell envelope"/>
    <property type="evidence" value="ECO:0007669"/>
    <property type="project" value="UniProtKB-SubCell"/>
</dbReference>
<dbReference type="InterPro" id="IPR015943">
    <property type="entry name" value="WD40/YVTN_repeat-like_dom_sf"/>
</dbReference>
<feature type="domain" description="Cytochrome c" evidence="8">
    <location>
        <begin position="369"/>
        <end position="473"/>
    </location>
</feature>